<dbReference type="PANTHER" id="PTHR48011">
    <property type="entry name" value="CCR4-NOT TRANSCRIPTIONAL COMPLEX SUBUNIT CAF120-RELATED"/>
    <property type="match status" value="1"/>
</dbReference>
<dbReference type="PROSITE" id="PS00108">
    <property type="entry name" value="PROTEIN_KINASE_ST"/>
    <property type="match status" value="1"/>
</dbReference>
<dbReference type="GO" id="GO:0005524">
    <property type="term" value="F:ATP binding"/>
    <property type="evidence" value="ECO:0007669"/>
    <property type="project" value="UniProtKB-UniRule"/>
</dbReference>
<reference evidence="9 10" key="1">
    <citation type="journal article" date="2020" name="bioRxiv">
        <title>Sequence and annotation of 42 cannabis genomes reveals extensive copy number variation in cannabinoid synthesis and pathogen resistance genes.</title>
        <authorList>
            <person name="Mckernan K.J."/>
            <person name="Helbert Y."/>
            <person name="Kane L.T."/>
            <person name="Ebling H."/>
            <person name="Zhang L."/>
            <person name="Liu B."/>
            <person name="Eaton Z."/>
            <person name="Mclaughlin S."/>
            <person name="Kingan S."/>
            <person name="Baybayan P."/>
            <person name="Concepcion G."/>
            <person name="Jordan M."/>
            <person name="Riva A."/>
            <person name="Barbazuk W."/>
            <person name="Harkins T."/>
        </authorList>
    </citation>
    <scope>NUCLEOTIDE SEQUENCE [LARGE SCALE GENOMIC DNA]</scope>
    <source>
        <strain evidence="10">cv. Jamaican Lion 4</strain>
        <tissue evidence="9">Leaf</tissue>
    </source>
</reference>
<evidence type="ECO:0000313" key="9">
    <source>
        <dbReference type="EMBL" id="KAF4404681.1"/>
    </source>
</evidence>
<dbReference type="SUPFAM" id="SSF56112">
    <property type="entry name" value="Protein kinase-like (PK-like)"/>
    <property type="match status" value="1"/>
</dbReference>
<comment type="similarity">
    <text evidence="6">Belongs to the protein kinase superfamily.</text>
</comment>
<keyword evidence="6" id="KW-0723">Serine/threonine-protein kinase</keyword>
<dbReference type="Gene3D" id="1.10.510.10">
    <property type="entry name" value="Transferase(Phosphotransferase) domain 1"/>
    <property type="match status" value="1"/>
</dbReference>
<evidence type="ECO:0000256" key="1">
    <source>
        <dbReference type="ARBA" id="ARBA00022679"/>
    </source>
</evidence>
<dbReference type="Pfam" id="PF00069">
    <property type="entry name" value="Pkinase"/>
    <property type="match status" value="1"/>
</dbReference>
<dbReference type="PROSITE" id="PS00107">
    <property type="entry name" value="PROTEIN_KINASE_ATP"/>
    <property type="match status" value="1"/>
</dbReference>
<evidence type="ECO:0000259" key="8">
    <source>
        <dbReference type="PROSITE" id="PS50011"/>
    </source>
</evidence>
<dbReference type="InterPro" id="IPR011009">
    <property type="entry name" value="Kinase-like_dom_sf"/>
</dbReference>
<feature type="compositionally biased region" description="Basic and acidic residues" evidence="7">
    <location>
        <begin position="1"/>
        <end position="47"/>
    </location>
</feature>
<dbReference type="AlphaFoldDB" id="A0A7J6IC79"/>
<dbReference type="GO" id="GO:0007165">
    <property type="term" value="P:signal transduction"/>
    <property type="evidence" value="ECO:0007669"/>
    <property type="project" value="TreeGrafter"/>
</dbReference>
<dbReference type="Proteomes" id="UP000583929">
    <property type="component" value="Unassembled WGS sequence"/>
</dbReference>
<evidence type="ECO:0000256" key="7">
    <source>
        <dbReference type="SAM" id="MobiDB-lite"/>
    </source>
</evidence>
<feature type="region of interest" description="Disordered" evidence="7">
    <location>
        <begin position="1"/>
        <end position="50"/>
    </location>
</feature>
<proteinExistence type="inferred from homology"/>
<dbReference type="InterPro" id="IPR000719">
    <property type="entry name" value="Prot_kinase_dom"/>
</dbReference>
<gene>
    <name evidence="9" type="ORF">G4B88_006067</name>
</gene>
<accession>A0A7J6IC79</accession>
<keyword evidence="4 5" id="KW-0067">ATP-binding</keyword>
<dbReference type="EMBL" id="JAATIQ010000001">
    <property type="protein sequence ID" value="KAF4404681.1"/>
    <property type="molecule type" value="Genomic_DNA"/>
</dbReference>
<keyword evidence="10" id="KW-1185">Reference proteome</keyword>
<feature type="binding site" evidence="5">
    <location>
        <position position="93"/>
    </location>
    <ligand>
        <name>ATP</name>
        <dbReference type="ChEBI" id="CHEBI:30616"/>
    </ligand>
</feature>
<evidence type="ECO:0000313" key="10">
    <source>
        <dbReference type="Proteomes" id="UP000583929"/>
    </source>
</evidence>
<dbReference type="SMART" id="SM00220">
    <property type="entry name" value="S_TKc"/>
    <property type="match status" value="1"/>
</dbReference>
<evidence type="ECO:0000256" key="2">
    <source>
        <dbReference type="ARBA" id="ARBA00022741"/>
    </source>
</evidence>
<dbReference type="GO" id="GO:0004674">
    <property type="term" value="F:protein serine/threonine kinase activity"/>
    <property type="evidence" value="ECO:0007669"/>
    <property type="project" value="UniProtKB-KW"/>
</dbReference>
<keyword evidence="2 5" id="KW-0547">Nucleotide-binding</keyword>
<evidence type="ECO:0000256" key="6">
    <source>
        <dbReference type="RuleBase" id="RU000304"/>
    </source>
</evidence>
<sequence>MIDREMQRKKKDEAYDRKKVEDEAEVKTEELESKLKQRQREDEDSRNNKRSKYGGWVKEKLLGRGGFGCVNLVKFKEPRSPHYKNLPELLAVKSALNDTCSKDLVREMKVYESLRSSPFIVKCYGQLDNYNKGEVNMAMEYASGGSLASAIESKNNGDGLSEWEVKAHTCSILKGLEFIHGKGFVHCDLKPANILLVADDDDNSPYTVDGFVAKIADFGLAKTRSVRSNNGDDEWMRRSKVGGTLYYLSPEALLENTQEEASDIWAVGCVVLQMLTGLVLPWYDNPTKNQLSSIITIDTPCSGLPSDWLSKNAWDFLFKCFTRNPNNRPSAHMLANVVLVHELVLLPLCGNFDIYMTTNSD</sequence>
<dbReference type="InterPro" id="IPR017441">
    <property type="entry name" value="Protein_kinase_ATP_BS"/>
</dbReference>
<dbReference type="InterPro" id="IPR052751">
    <property type="entry name" value="Plant_MAPKKK"/>
</dbReference>
<evidence type="ECO:0000256" key="3">
    <source>
        <dbReference type="ARBA" id="ARBA00022777"/>
    </source>
</evidence>
<comment type="caution">
    <text evidence="9">The sequence shown here is derived from an EMBL/GenBank/DDBJ whole genome shotgun (WGS) entry which is preliminary data.</text>
</comment>
<dbReference type="PANTHER" id="PTHR48011:SF56">
    <property type="entry name" value="PROTEIN KINASE DOMAIN-CONTAINING PROTEIN"/>
    <property type="match status" value="1"/>
</dbReference>
<protein>
    <recommendedName>
        <fullName evidence="8">Protein kinase domain-containing protein</fullName>
    </recommendedName>
</protein>
<dbReference type="InterPro" id="IPR008271">
    <property type="entry name" value="Ser/Thr_kinase_AS"/>
</dbReference>
<keyword evidence="1" id="KW-0808">Transferase</keyword>
<name>A0A7J6IC79_CANSA</name>
<evidence type="ECO:0000256" key="5">
    <source>
        <dbReference type="PROSITE-ProRule" id="PRU10141"/>
    </source>
</evidence>
<keyword evidence="3" id="KW-0418">Kinase</keyword>
<evidence type="ECO:0000256" key="4">
    <source>
        <dbReference type="ARBA" id="ARBA00022840"/>
    </source>
</evidence>
<dbReference type="PROSITE" id="PS50011">
    <property type="entry name" value="PROTEIN_KINASE_DOM"/>
    <property type="match status" value="1"/>
</dbReference>
<feature type="domain" description="Protein kinase" evidence="8">
    <location>
        <begin position="56"/>
        <end position="344"/>
    </location>
</feature>
<organism evidence="9 10">
    <name type="scientific">Cannabis sativa</name>
    <name type="common">Hemp</name>
    <name type="synonym">Marijuana</name>
    <dbReference type="NCBI Taxonomy" id="3483"/>
    <lineage>
        <taxon>Eukaryota</taxon>
        <taxon>Viridiplantae</taxon>
        <taxon>Streptophyta</taxon>
        <taxon>Embryophyta</taxon>
        <taxon>Tracheophyta</taxon>
        <taxon>Spermatophyta</taxon>
        <taxon>Magnoliopsida</taxon>
        <taxon>eudicotyledons</taxon>
        <taxon>Gunneridae</taxon>
        <taxon>Pentapetalae</taxon>
        <taxon>rosids</taxon>
        <taxon>fabids</taxon>
        <taxon>Rosales</taxon>
        <taxon>Cannabaceae</taxon>
        <taxon>Cannabis</taxon>
    </lineage>
</organism>